<dbReference type="PRINTS" id="PR00368">
    <property type="entry name" value="FADPNR"/>
</dbReference>
<dbReference type="SUPFAM" id="SSF54862">
    <property type="entry name" value="4Fe-4S ferredoxins"/>
    <property type="match status" value="1"/>
</dbReference>
<protein>
    <submittedName>
        <fullName evidence="5">Pyridine nucleotide-disulfide oxidoreductase</fullName>
    </submittedName>
</protein>
<dbReference type="SUPFAM" id="SSF69336">
    <property type="entry name" value="Alpha subunit of glutamate synthase, C-terminal domain"/>
    <property type="match status" value="1"/>
</dbReference>
<dbReference type="GO" id="GO:0046872">
    <property type="term" value="F:metal ion binding"/>
    <property type="evidence" value="ECO:0007669"/>
    <property type="project" value="UniProtKB-KW"/>
</dbReference>
<dbReference type="PROSITE" id="PS00198">
    <property type="entry name" value="4FE4S_FER_1"/>
    <property type="match status" value="1"/>
</dbReference>
<keyword evidence="3" id="KW-0411">Iron-sulfur</keyword>
<evidence type="ECO:0000313" key="5">
    <source>
        <dbReference type="EMBL" id="TVM19272.1"/>
    </source>
</evidence>
<sequence length="773" mass="84018">MGNPVTIHGLDNGQRVESRILEERIQRAVLQGARELVIEACGQHGLGGRLWISKDEPITITINGSAGQRVGSMGFPNTRIEVMGPASDDVGWLNAGAEVIVHGNASNGIANAMAQGKIYVGGNIGSRGMTMTKRNPRFAPPELWVLGSAGDYFAEFMAGGVAVVCGYEPQSPDNVLGYRPCVGMVGGSIFFRGPHKGFSTVDAHEKPITDEDWEWLTANMRTYLEAVGRPELYDILAVRTDWQLIKAKSPLEKKGAPRRSISEFRQQVWEPGLGGGLIDDLVEIDRSPIPLIPTGLMRRFVPLWENHKRIAPCEQSCPTGMPVQERWRLVRAGQTDEAMDLALAYTPFPATVCGYLCPNLCMQGCTRAASNLIPVDIRLMGKQGATTKAPELPELCGKRVAVIGGGPGGISAAWQLRLKGYDAVVYDMEEKLGGKIASAIPESRIPREVVEAEIKRAQDVLPHVHLKQKLTADQFIQIREDYDFVVLAIGAHKPRKIPVPGNERAVTALDFLREAKKDQVNPGKRMVIIGAGNVGCDVATEAARLGAEDITLIDIQKPAAFGKEKHEAEAVGAKFRWPCFTKEITEEGVVLQTGELLPADTVVFSIGDAPDVEFLPDSIATDRGHVTVNEHFQTTDNKVFAIGDIVKPGLLTDAIGAGRKAAQAIDDLASGRRPMQDTRTMVEYDRIKLEYFDPRINAFNTLEQCAGECSSCGACRDCGLCEALCPTNAISRIQEPGKRYEYVSDPDKCIGCGFCAGACPCGVWEMVENTPIE</sequence>
<dbReference type="GO" id="GO:0016491">
    <property type="term" value="F:oxidoreductase activity"/>
    <property type="evidence" value="ECO:0007669"/>
    <property type="project" value="InterPro"/>
</dbReference>
<accession>A0A7M3MHV4</accession>
<dbReference type="InterPro" id="IPR017900">
    <property type="entry name" value="4Fe4S_Fe_S_CS"/>
</dbReference>
<evidence type="ECO:0000313" key="6">
    <source>
        <dbReference type="Proteomes" id="UP000448292"/>
    </source>
</evidence>
<dbReference type="PRINTS" id="PR00469">
    <property type="entry name" value="PNDRDTASEII"/>
</dbReference>
<dbReference type="EMBL" id="QMIE01000002">
    <property type="protein sequence ID" value="TVM19272.1"/>
    <property type="molecule type" value="Genomic_DNA"/>
</dbReference>
<dbReference type="Gene3D" id="3.50.50.60">
    <property type="entry name" value="FAD/NAD(P)-binding domain"/>
    <property type="match status" value="2"/>
</dbReference>
<feature type="domain" description="4Fe-4S ferredoxin-type" evidence="4">
    <location>
        <begin position="740"/>
        <end position="769"/>
    </location>
</feature>
<dbReference type="InterPro" id="IPR017896">
    <property type="entry name" value="4Fe4S_Fe-S-bd"/>
</dbReference>
<evidence type="ECO:0000256" key="2">
    <source>
        <dbReference type="ARBA" id="ARBA00023004"/>
    </source>
</evidence>
<organism evidence="5 6">
    <name type="scientific">Oceanidesulfovibrio indonesiensis</name>
    <dbReference type="NCBI Taxonomy" id="54767"/>
    <lineage>
        <taxon>Bacteria</taxon>
        <taxon>Pseudomonadati</taxon>
        <taxon>Thermodesulfobacteriota</taxon>
        <taxon>Desulfovibrionia</taxon>
        <taxon>Desulfovibrionales</taxon>
        <taxon>Desulfovibrionaceae</taxon>
        <taxon>Oceanidesulfovibrio</taxon>
    </lineage>
</organism>
<gene>
    <name evidence="5" type="ORF">DPQ33_02620</name>
</gene>
<dbReference type="InterPro" id="IPR009051">
    <property type="entry name" value="Helical_ferredxn"/>
</dbReference>
<reference evidence="5 6" key="1">
    <citation type="submission" date="2018-06" db="EMBL/GenBank/DDBJ databases">
        <title>Complete genome of Desulfovibrio indonesiensis P37SLT.</title>
        <authorList>
            <person name="Crispim J.S."/>
            <person name="Vidigal P.M.P."/>
            <person name="Silva L.C.F."/>
            <person name="Laguardia C.N."/>
            <person name="Araujo L.C."/>
            <person name="Dias R.S."/>
            <person name="Sousa M.P."/>
            <person name="Paula S.O."/>
            <person name="Silva C."/>
        </authorList>
    </citation>
    <scope>NUCLEOTIDE SEQUENCE [LARGE SCALE GENOMIC DNA]</scope>
    <source>
        <strain evidence="5 6">P37SLT</strain>
    </source>
</reference>
<dbReference type="InterPro" id="IPR051394">
    <property type="entry name" value="Glutamate_Synthase"/>
</dbReference>
<dbReference type="Pfam" id="PF01493">
    <property type="entry name" value="GXGXG"/>
    <property type="match status" value="1"/>
</dbReference>
<dbReference type="InterPro" id="IPR028261">
    <property type="entry name" value="DPD_II"/>
</dbReference>
<name>A0A7M3MHV4_9BACT</name>
<dbReference type="OrthoDB" id="9803192at2"/>
<dbReference type="AlphaFoldDB" id="A0A7M3MHV4"/>
<dbReference type="GO" id="GO:0051536">
    <property type="term" value="F:iron-sulfur cluster binding"/>
    <property type="evidence" value="ECO:0007669"/>
    <property type="project" value="UniProtKB-KW"/>
</dbReference>
<comment type="caution">
    <text evidence="5">The sequence shown here is derived from an EMBL/GenBank/DDBJ whole genome shotgun (WGS) entry which is preliminary data.</text>
</comment>
<dbReference type="Pfam" id="PF14691">
    <property type="entry name" value="Fer4_20"/>
    <property type="match status" value="1"/>
</dbReference>
<dbReference type="RefSeq" id="WP_144301629.1">
    <property type="nucleotide sequence ID" value="NZ_QMIE01000002.1"/>
</dbReference>
<proteinExistence type="predicted"/>
<keyword evidence="1" id="KW-0479">Metal-binding</keyword>
<evidence type="ECO:0000256" key="3">
    <source>
        <dbReference type="ARBA" id="ARBA00023014"/>
    </source>
</evidence>
<dbReference type="Gene3D" id="2.160.20.60">
    <property type="entry name" value="Glutamate synthase, alpha subunit, C-terminal domain"/>
    <property type="match status" value="1"/>
</dbReference>
<dbReference type="Proteomes" id="UP000448292">
    <property type="component" value="Unassembled WGS sequence"/>
</dbReference>
<dbReference type="PANTHER" id="PTHR43100">
    <property type="entry name" value="GLUTAMATE SYNTHASE [NADPH] SMALL CHAIN"/>
    <property type="match status" value="1"/>
</dbReference>
<dbReference type="Gene3D" id="1.10.1060.10">
    <property type="entry name" value="Alpha-helical ferredoxin"/>
    <property type="match status" value="1"/>
</dbReference>
<evidence type="ECO:0000259" key="4">
    <source>
        <dbReference type="PROSITE" id="PS51379"/>
    </source>
</evidence>
<dbReference type="PANTHER" id="PTHR43100:SF2">
    <property type="entry name" value="BNAA03G19380D PROTEIN"/>
    <property type="match status" value="1"/>
</dbReference>
<dbReference type="InterPro" id="IPR023753">
    <property type="entry name" value="FAD/NAD-binding_dom"/>
</dbReference>
<dbReference type="InterPro" id="IPR036485">
    <property type="entry name" value="Glu_synth_asu_C_sf"/>
</dbReference>
<dbReference type="PROSITE" id="PS51379">
    <property type="entry name" value="4FE4S_FER_2"/>
    <property type="match status" value="2"/>
</dbReference>
<feature type="domain" description="4Fe-4S ferredoxin-type" evidence="4">
    <location>
        <begin position="715"/>
        <end position="735"/>
    </location>
</feature>
<dbReference type="SUPFAM" id="SSF51905">
    <property type="entry name" value="FAD/NAD(P)-binding domain"/>
    <property type="match status" value="1"/>
</dbReference>
<dbReference type="Gene3D" id="3.30.70.20">
    <property type="match status" value="1"/>
</dbReference>
<keyword evidence="2" id="KW-0408">Iron</keyword>
<dbReference type="InterPro" id="IPR002489">
    <property type="entry name" value="Glu_synth_asu_C"/>
</dbReference>
<dbReference type="Pfam" id="PF07992">
    <property type="entry name" value="Pyr_redox_2"/>
    <property type="match status" value="1"/>
</dbReference>
<evidence type="ECO:0000256" key="1">
    <source>
        <dbReference type="ARBA" id="ARBA00022723"/>
    </source>
</evidence>
<dbReference type="InterPro" id="IPR036188">
    <property type="entry name" value="FAD/NAD-bd_sf"/>
</dbReference>
<keyword evidence="6" id="KW-1185">Reference proteome</keyword>
<dbReference type="Pfam" id="PF12838">
    <property type="entry name" value="Fer4_7"/>
    <property type="match status" value="1"/>
</dbReference>